<dbReference type="PROSITE" id="PS50206">
    <property type="entry name" value="RHODANESE_3"/>
    <property type="match status" value="1"/>
</dbReference>
<evidence type="ECO:0000256" key="1">
    <source>
        <dbReference type="ARBA" id="ARBA00009919"/>
    </source>
</evidence>
<keyword evidence="2" id="KW-0808">Transferase</keyword>
<dbReference type="InterPro" id="IPR000594">
    <property type="entry name" value="ThiF_NAD_FAD-bd"/>
</dbReference>
<dbReference type="PANTHER" id="PTHR10953:SF102">
    <property type="entry name" value="ADENYLYLTRANSFERASE AND SULFURTRANSFERASE MOCS3"/>
    <property type="match status" value="1"/>
</dbReference>
<name>A0A3E2NVF6_9SPHI</name>
<dbReference type="CDD" id="cd00158">
    <property type="entry name" value="RHOD"/>
    <property type="match status" value="1"/>
</dbReference>
<dbReference type="InterPro" id="IPR035985">
    <property type="entry name" value="Ubiquitin-activating_enz"/>
</dbReference>
<dbReference type="InterPro" id="IPR001763">
    <property type="entry name" value="Rhodanese-like_dom"/>
</dbReference>
<dbReference type="GO" id="GO:0061605">
    <property type="term" value="F:molybdopterin-synthase adenylyltransferase activity"/>
    <property type="evidence" value="ECO:0007669"/>
    <property type="project" value="UniProtKB-EC"/>
</dbReference>
<evidence type="ECO:0000256" key="4">
    <source>
        <dbReference type="ARBA" id="ARBA00022840"/>
    </source>
</evidence>
<accession>A0A3E2NVF6</accession>
<evidence type="ECO:0000256" key="7">
    <source>
        <dbReference type="ARBA" id="ARBA00063809"/>
    </source>
</evidence>
<keyword evidence="3" id="KW-0547">Nucleotide-binding</keyword>
<evidence type="ECO:0000313" key="14">
    <source>
        <dbReference type="EMBL" id="RFZ84988.1"/>
    </source>
</evidence>
<comment type="caution">
    <text evidence="14">The sequence shown here is derived from an EMBL/GenBank/DDBJ whole genome shotgun (WGS) entry which is preliminary data.</text>
</comment>
<evidence type="ECO:0000256" key="10">
    <source>
        <dbReference type="ARBA" id="ARBA00075110"/>
    </source>
</evidence>
<evidence type="ECO:0000256" key="5">
    <source>
        <dbReference type="ARBA" id="ARBA00052218"/>
    </source>
</evidence>
<dbReference type="Pfam" id="PF00581">
    <property type="entry name" value="Rhodanese"/>
    <property type="match status" value="1"/>
</dbReference>
<protein>
    <recommendedName>
        <fullName evidence="9">Molybdopterin-synthase adenylyltransferase</fullName>
        <ecNumber evidence="8">2.7.7.80</ecNumber>
    </recommendedName>
    <alternativeName>
        <fullName evidence="12">MoaD protein adenylase</fullName>
    </alternativeName>
    <alternativeName>
        <fullName evidence="10">Molybdopterin-converting factor subunit 1 adenylase</fullName>
    </alternativeName>
    <alternativeName>
        <fullName evidence="11">Sulfur carrier protein MoaD adenylyltransferase</fullName>
    </alternativeName>
</protein>
<comment type="subunit">
    <text evidence="7">Homodimer. Forms a stable heterotetrameric complex of 2 MoeB and 2 MoaD during adenylation of MoaD.</text>
</comment>
<evidence type="ECO:0000256" key="3">
    <source>
        <dbReference type="ARBA" id="ARBA00022741"/>
    </source>
</evidence>
<proteinExistence type="inferred from homology"/>
<evidence type="ECO:0000259" key="13">
    <source>
        <dbReference type="PROSITE" id="PS50206"/>
    </source>
</evidence>
<evidence type="ECO:0000256" key="9">
    <source>
        <dbReference type="ARBA" id="ARBA00073635"/>
    </source>
</evidence>
<dbReference type="EMBL" id="QWDE01000001">
    <property type="protein sequence ID" value="RFZ84988.1"/>
    <property type="molecule type" value="Genomic_DNA"/>
</dbReference>
<dbReference type="FunFam" id="3.40.50.720:FF:000033">
    <property type="entry name" value="Adenylyltransferase and sulfurtransferase MOCS3"/>
    <property type="match status" value="1"/>
</dbReference>
<dbReference type="GO" id="GO:0004792">
    <property type="term" value="F:thiosulfate-cyanide sulfurtransferase activity"/>
    <property type="evidence" value="ECO:0007669"/>
    <property type="project" value="TreeGrafter"/>
</dbReference>
<evidence type="ECO:0000256" key="11">
    <source>
        <dbReference type="ARBA" id="ARBA00075328"/>
    </source>
</evidence>
<dbReference type="Proteomes" id="UP000260823">
    <property type="component" value="Unassembled WGS sequence"/>
</dbReference>
<feature type="domain" description="Rhodanese" evidence="13">
    <location>
        <begin position="267"/>
        <end position="351"/>
    </location>
</feature>
<evidence type="ECO:0000256" key="6">
    <source>
        <dbReference type="ARBA" id="ARBA00055169"/>
    </source>
</evidence>
<gene>
    <name evidence="14" type="ORF">DYU05_05110</name>
</gene>
<evidence type="ECO:0000313" key="15">
    <source>
        <dbReference type="Proteomes" id="UP000260823"/>
    </source>
</evidence>
<sequence>MDKDLLRYSCQMALPGFGESTQRLLQAARVLIVGAGGLGCPAAQYLAASGVGTIGIADYDVVSVSNLHRQILYDPDDAGKNKAIIACERLLRQNPEIQLVPHVDKITSANVLQIIDGYDVIVDCTDNFDTRYLLNDAGVLSNKPVVYGAIYQYEGQVAVWNVVNHDGARSPNYRDLFPKVDASQIPNCSVAGVIPTLAGIIGCIQANEVIKYITGSLGVLTGKVLVFDVLSMQSRIVKIGATTKTSITELAQTVDVQTISPLALKRSIAEVQLIDVRTYQERDLEDIGGEHIPLDELEQNLDKLSTGKKVVFYCATGKRSAEAVKIVKDKMQAVDAFSLQDGLAGWSGLEEH</sequence>
<dbReference type="Gene3D" id="3.40.250.10">
    <property type="entry name" value="Rhodanese-like domain"/>
    <property type="match status" value="1"/>
</dbReference>
<dbReference type="GO" id="GO:0008641">
    <property type="term" value="F:ubiquitin-like modifier activating enzyme activity"/>
    <property type="evidence" value="ECO:0007669"/>
    <property type="project" value="InterPro"/>
</dbReference>
<dbReference type="SMART" id="SM00450">
    <property type="entry name" value="RHOD"/>
    <property type="match status" value="1"/>
</dbReference>
<evidence type="ECO:0000256" key="12">
    <source>
        <dbReference type="ARBA" id="ARBA00078531"/>
    </source>
</evidence>
<dbReference type="OrthoDB" id="9804286at2"/>
<dbReference type="EC" id="2.7.7.80" evidence="8"/>
<dbReference type="CDD" id="cd00757">
    <property type="entry name" value="ThiF_MoeB_HesA_family"/>
    <property type="match status" value="1"/>
</dbReference>
<dbReference type="PANTHER" id="PTHR10953">
    <property type="entry name" value="UBIQUITIN-ACTIVATING ENZYME E1"/>
    <property type="match status" value="1"/>
</dbReference>
<keyword evidence="15" id="KW-1185">Reference proteome</keyword>
<dbReference type="RefSeq" id="WP_117381889.1">
    <property type="nucleotide sequence ID" value="NZ_QWDE01000001.1"/>
</dbReference>
<evidence type="ECO:0000256" key="8">
    <source>
        <dbReference type="ARBA" id="ARBA00066884"/>
    </source>
</evidence>
<comment type="catalytic activity">
    <reaction evidence="5">
        <text>[molybdopterin-synthase sulfur-carrier protein]-C-terminal Gly-Gly + ATP + H(+) = [molybdopterin-synthase sulfur-carrier protein]-C-terminal Gly-Gly-AMP + diphosphate</text>
        <dbReference type="Rhea" id="RHEA:43616"/>
        <dbReference type="Rhea" id="RHEA-COMP:12159"/>
        <dbReference type="Rhea" id="RHEA-COMP:12202"/>
        <dbReference type="ChEBI" id="CHEBI:15378"/>
        <dbReference type="ChEBI" id="CHEBI:30616"/>
        <dbReference type="ChEBI" id="CHEBI:33019"/>
        <dbReference type="ChEBI" id="CHEBI:90618"/>
        <dbReference type="ChEBI" id="CHEBI:90778"/>
        <dbReference type="EC" id="2.7.7.80"/>
    </reaction>
</comment>
<dbReference type="SUPFAM" id="SSF69572">
    <property type="entry name" value="Activating enzymes of the ubiquitin-like proteins"/>
    <property type="match status" value="1"/>
</dbReference>
<dbReference type="Gene3D" id="3.40.50.720">
    <property type="entry name" value="NAD(P)-binding Rossmann-like Domain"/>
    <property type="match status" value="1"/>
</dbReference>
<dbReference type="Pfam" id="PF00899">
    <property type="entry name" value="ThiF"/>
    <property type="match status" value="1"/>
</dbReference>
<evidence type="ECO:0000256" key="2">
    <source>
        <dbReference type="ARBA" id="ARBA00022679"/>
    </source>
</evidence>
<dbReference type="InterPro" id="IPR036873">
    <property type="entry name" value="Rhodanese-like_dom_sf"/>
</dbReference>
<dbReference type="GO" id="GO:0005524">
    <property type="term" value="F:ATP binding"/>
    <property type="evidence" value="ECO:0007669"/>
    <property type="project" value="UniProtKB-KW"/>
</dbReference>
<comment type="function">
    <text evidence="6">Catalyzes the adenylation by ATP of the carboxyl group of the C-terminal glycine of sulfur carrier protein MoaD.</text>
</comment>
<comment type="similarity">
    <text evidence="1">Belongs to the HesA/MoeB/ThiF family.</text>
</comment>
<dbReference type="AlphaFoldDB" id="A0A3E2NVF6"/>
<organism evidence="14 15">
    <name type="scientific">Mucilaginibacter terrenus</name>
    <dbReference type="NCBI Taxonomy" id="2482727"/>
    <lineage>
        <taxon>Bacteria</taxon>
        <taxon>Pseudomonadati</taxon>
        <taxon>Bacteroidota</taxon>
        <taxon>Sphingobacteriia</taxon>
        <taxon>Sphingobacteriales</taxon>
        <taxon>Sphingobacteriaceae</taxon>
        <taxon>Mucilaginibacter</taxon>
    </lineage>
</organism>
<dbReference type="GO" id="GO:0005737">
    <property type="term" value="C:cytoplasm"/>
    <property type="evidence" value="ECO:0007669"/>
    <property type="project" value="TreeGrafter"/>
</dbReference>
<reference evidence="14 15" key="1">
    <citation type="submission" date="2018-08" db="EMBL/GenBank/DDBJ databases">
        <title>Mucilaginibacter terrae sp. nov., isolated from manganese diggings.</title>
        <authorList>
            <person name="Huang Y."/>
            <person name="Zhou Z."/>
        </authorList>
    </citation>
    <scope>NUCLEOTIDE SEQUENCE [LARGE SCALE GENOMIC DNA]</scope>
    <source>
        <strain evidence="14 15">ZH6</strain>
    </source>
</reference>
<dbReference type="InterPro" id="IPR045886">
    <property type="entry name" value="ThiF/MoeB/HesA"/>
</dbReference>
<keyword evidence="4" id="KW-0067">ATP-binding</keyword>